<sequence>MNPGTDSTASTVHSPGTDAPPEPPGHPGRSVTNGREVVHLTAFSSDPRGGNPAGVVFDSGDMTDPERQELAARLGYSETAFVAPPPPDLDAPAGRGFSLRFFSPLAEVPFCGHATLATAVATAERLTGRGAGTPHGVDRTGETGGTTGTTGPAASRGPVELVFATPAGVVPVTVTRSPEGPLATLTSVPAEDFPAPDGLVAGVLAALGWSEGELDPAIPPRIAFAGARHLVLAAAGRDRLADIGYDTDRLTRLMLSHDLTTVTLLWRLDATTLLVRNPFPVGGVVEDPATGAAAAALGGYLRSAGLVPDDARLTLHQGVEMGRPSVLSVELRAGDPRVRVSGTAARIPAP</sequence>
<dbReference type="GO" id="GO:0016853">
    <property type="term" value="F:isomerase activity"/>
    <property type="evidence" value="ECO:0007669"/>
    <property type="project" value="UniProtKB-KW"/>
</dbReference>
<evidence type="ECO:0000256" key="2">
    <source>
        <dbReference type="ARBA" id="ARBA00023235"/>
    </source>
</evidence>
<comment type="similarity">
    <text evidence="1">Belongs to the PhzF family.</text>
</comment>
<organism evidence="4 5">
    <name type="scientific">Streptomyces calidiresistens</name>
    <dbReference type="NCBI Taxonomy" id="1485586"/>
    <lineage>
        <taxon>Bacteria</taxon>
        <taxon>Bacillati</taxon>
        <taxon>Actinomycetota</taxon>
        <taxon>Actinomycetes</taxon>
        <taxon>Kitasatosporales</taxon>
        <taxon>Streptomycetaceae</taxon>
        <taxon>Streptomyces</taxon>
    </lineage>
</organism>
<protein>
    <submittedName>
        <fullName evidence="4">PhzF family phenazine biosynthesis isomerase</fullName>
    </submittedName>
</protein>
<evidence type="ECO:0000256" key="1">
    <source>
        <dbReference type="ARBA" id="ARBA00008270"/>
    </source>
</evidence>
<feature type="compositionally biased region" description="Polar residues" evidence="3">
    <location>
        <begin position="1"/>
        <end position="14"/>
    </location>
</feature>
<feature type="region of interest" description="Disordered" evidence="3">
    <location>
        <begin position="1"/>
        <end position="62"/>
    </location>
</feature>
<dbReference type="AlphaFoldDB" id="A0A7W3T4D6"/>
<evidence type="ECO:0000256" key="3">
    <source>
        <dbReference type="SAM" id="MobiDB-lite"/>
    </source>
</evidence>
<dbReference type="GO" id="GO:0005737">
    <property type="term" value="C:cytoplasm"/>
    <property type="evidence" value="ECO:0007669"/>
    <property type="project" value="TreeGrafter"/>
</dbReference>
<reference evidence="5" key="1">
    <citation type="submission" date="2019-10" db="EMBL/GenBank/DDBJ databases">
        <title>Streptomyces sp. nov., a novel actinobacterium isolated from alkaline environment.</title>
        <authorList>
            <person name="Golinska P."/>
        </authorList>
    </citation>
    <scope>NUCLEOTIDE SEQUENCE [LARGE SCALE GENOMIC DNA]</scope>
    <source>
        <strain evidence="5">DSM 42108</strain>
    </source>
</reference>
<comment type="caution">
    <text evidence="4">The sequence shown here is derived from an EMBL/GenBank/DDBJ whole genome shotgun (WGS) entry which is preliminary data.</text>
</comment>
<accession>A0A7W3T4D6</accession>
<keyword evidence="2 4" id="KW-0413">Isomerase</keyword>
<dbReference type="InterPro" id="IPR003719">
    <property type="entry name" value="Phenazine_PhzF-like"/>
</dbReference>
<dbReference type="Gene3D" id="3.10.310.10">
    <property type="entry name" value="Diaminopimelate Epimerase, Chain A, domain 1"/>
    <property type="match status" value="2"/>
</dbReference>
<keyword evidence="5" id="KW-1185">Reference proteome</keyword>
<proteinExistence type="inferred from homology"/>
<dbReference type="PANTHER" id="PTHR13774:SF39">
    <property type="entry name" value="BIOSYNTHESIS PROTEIN, PUTATIVE-RELATED"/>
    <property type="match status" value="1"/>
</dbReference>
<dbReference type="EMBL" id="VKHS01000342">
    <property type="protein sequence ID" value="MBB0230740.1"/>
    <property type="molecule type" value="Genomic_DNA"/>
</dbReference>
<dbReference type="NCBIfam" id="TIGR00654">
    <property type="entry name" value="PhzF_family"/>
    <property type="match status" value="1"/>
</dbReference>
<dbReference type="Proteomes" id="UP000530234">
    <property type="component" value="Unassembled WGS sequence"/>
</dbReference>
<evidence type="ECO:0000313" key="5">
    <source>
        <dbReference type="Proteomes" id="UP000530234"/>
    </source>
</evidence>
<gene>
    <name evidence="4" type="ORF">FOE67_14755</name>
</gene>
<name>A0A7W3T4D6_9ACTN</name>
<evidence type="ECO:0000313" key="4">
    <source>
        <dbReference type="EMBL" id="MBB0230740.1"/>
    </source>
</evidence>
<dbReference type="Pfam" id="PF02567">
    <property type="entry name" value="PhzC-PhzF"/>
    <property type="match status" value="2"/>
</dbReference>
<dbReference type="PANTHER" id="PTHR13774">
    <property type="entry name" value="PHENAZINE BIOSYNTHESIS PROTEIN"/>
    <property type="match status" value="1"/>
</dbReference>
<feature type="region of interest" description="Disordered" evidence="3">
    <location>
        <begin position="128"/>
        <end position="156"/>
    </location>
</feature>
<dbReference type="SUPFAM" id="SSF54506">
    <property type="entry name" value="Diaminopimelate epimerase-like"/>
    <property type="match status" value="1"/>
</dbReference>